<feature type="binding site" evidence="7">
    <location>
        <position position="204"/>
    </location>
    <ligand>
        <name>L-glutamine</name>
        <dbReference type="ChEBI" id="CHEBI:58359"/>
    </ligand>
</feature>
<dbReference type="InterPro" id="IPR014729">
    <property type="entry name" value="Rossmann-like_a/b/a_fold"/>
</dbReference>
<dbReference type="HAMAP" id="MF_02090">
    <property type="entry name" value="NadE_glutamine_dep"/>
    <property type="match status" value="1"/>
</dbReference>
<evidence type="ECO:0000256" key="1">
    <source>
        <dbReference type="ARBA" id="ARBA00005188"/>
    </source>
</evidence>
<evidence type="ECO:0000256" key="7">
    <source>
        <dbReference type="HAMAP-Rule" id="MF_02090"/>
    </source>
</evidence>
<feature type="binding site" evidence="7">
    <location>
        <begin position="491"/>
        <end position="494"/>
    </location>
    <ligand>
        <name>deamido-NAD(+)</name>
        <dbReference type="ChEBI" id="CHEBI:58437"/>
        <note>ligand shared between two neighboring subunits</note>
    </ligand>
</feature>
<dbReference type="FunFam" id="3.40.50.620:FF:000155">
    <property type="entry name" value="Glutamine-dependent NAD(+) synthetase"/>
    <property type="match status" value="1"/>
</dbReference>
<keyword evidence="5 7" id="KW-0067">ATP-binding</keyword>
<feature type="binding site" evidence="7">
    <location>
        <position position="637"/>
    </location>
    <ligand>
        <name>deamido-NAD(+)</name>
        <dbReference type="ChEBI" id="CHEBI:58437"/>
        <note>ligand shared between two neighboring subunits</note>
    </ligand>
</feature>
<dbReference type="Proteomes" id="UP000186364">
    <property type="component" value="Unassembled WGS sequence"/>
</dbReference>
<feature type="active site" description="Proton acceptor; for glutaminase activity" evidence="7">
    <location>
        <position position="52"/>
    </location>
</feature>
<dbReference type="InterPro" id="IPR003694">
    <property type="entry name" value="NAD_synthase"/>
</dbReference>
<comment type="pathway">
    <text evidence="1 7 8">Cofactor biosynthesis; NAD(+) biosynthesis; NAD(+) from deamido-NAD(+) (L-Gln route): step 1/1.</text>
</comment>
<feature type="binding site" evidence="7">
    <location>
        <begin position="367"/>
        <end position="374"/>
    </location>
    <ligand>
        <name>ATP</name>
        <dbReference type="ChEBI" id="CHEBI:30616"/>
    </ligand>
</feature>
<evidence type="ECO:0000256" key="8">
    <source>
        <dbReference type="PIRNR" id="PIRNR006630"/>
    </source>
</evidence>
<evidence type="ECO:0000259" key="10">
    <source>
        <dbReference type="PROSITE" id="PS50263"/>
    </source>
</evidence>
<dbReference type="RefSeq" id="WP_075629531.1">
    <property type="nucleotide sequence ID" value="NZ_FOAM01000008.1"/>
</dbReference>
<evidence type="ECO:0000256" key="6">
    <source>
        <dbReference type="ARBA" id="ARBA00023027"/>
    </source>
</evidence>
<evidence type="ECO:0000313" key="12">
    <source>
        <dbReference type="Proteomes" id="UP000186364"/>
    </source>
</evidence>
<dbReference type="CDD" id="cd00553">
    <property type="entry name" value="NAD_synthase"/>
    <property type="match status" value="1"/>
</dbReference>
<comment type="catalytic activity">
    <reaction evidence="7 8">
        <text>deamido-NAD(+) + L-glutamine + ATP + H2O = L-glutamate + AMP + diphosphate + NAD(+) + H(+)</text>
        <dbReference type="Rhea" id="RHEA:24384"/>
        <dbReference type="ChEBI" id="CHEBI:15377"/>
        <dbReference type="ChEBI" id="CHEBI:15378"/>
        <dbReference type="ChEBI" id="CHEBI:29985"/>
        <dbReference type="ChEBI" id="CHEBI:30616"/>
        <dbReference type="ChEBI" id="CHEBI:33019"/>
        <dbReference type="ChEBI" id="CHEBI:57540"/>
        <dbReference type="ChEBI" id="CHEBI:58359"/>
        <dbReference type="ChEBI" id="CHEBI:58437"/>
        <dbReference type="ChEBI" id="CHEBI:456215"/>
        <dbReference type="EC" id="6.3.5.1"/>
    </reaction>
</comment>
<dbReference type="InterPro" id="IPR003010">
    <property type="entry name" value="C-N_Hydrolase"/>
</dbReference>
<sequence>MSFFSAYHQGFVRVAACTPVVSLGDPAANAAATLALAEEGHRRSVGLMVFPELGISGYSIDDLLGQAALHEAVDHALADLVEKSRALMPVLLVGAPLVHSGRLYNCAVVIHRGAILGVVPKTHLPNYREFYEKRWFAPGRGIRQQTITVAGREVPFGVDMLFAARDMTNFVFHVEICEDVWVPACPSDFGALAGALILTNLSASNITVGKSDTRHLLCASQSERCFAAYVYAAAGPGESTTDVAWDGQAVIYELGRLLAETDRFPSASQLCTADIDVDRLALERLRTGTFNDAMLMNGRPETTMRRIGFNFSAPTEDIGLERAISRYPFVPADPARLDQDCYETVNIQVEGLMQRMRATGLKKLCIGVSGGLDSTHALLVAANAFDRLGLPRAGILGFTMPGFATGDATKSNAWALMNSLGITAEEIDIKPLAHQLLKDLRHPFASGEKVYDVTFENVQAGLRTDFLFRAANRYDGMVLGTGDLSEIALGWSTYGVGDQMSHYNVNASVPKTLIQHLIRWMIRTGMFTAETNETLAAVLDTIISPELVPADENGQMQSTEDKIGPYALHDFMLYYTTRFGLKPSKVAFLAYHAWRDAQAGAWPPGFPEESRQAYDLPTIKRWFETFLFRFFTISQFKRSASPNGPKVTSGGSLSPRGDWRAPSDGNARAWIEELKRNVP</sequence>
<dbReference type="GO" id="GO:0008795">
    <property type="term" value="F:NAD+ synthase activity"/>
    <property type="evidence" value="ECO:0007669"/>
    <property type="project" value="UniProtKB-UniRule"/>
</dbReference>
<dbReference type="SUPFAM" id="SSF52402">
    <property type="entry name" value="Adenine nucleotide alpha hydrolases-like"/>
    <property type="match status" value="1"/>
</dbReference>
<comment type="caution">
    <text evidence="11">The sequence shown here is derived from an EMBL/GenBank/DDBJ whole genome shotgun (WGS) entry which is preliminary data.</text>
</comment>
<keyword evidence="3 7" id="KW-0436">Ligase</keyword>
<evidence type="ECO:0000256" key="3">
    <source>
        <dbReference type="ARBA" id="ARBA00022598"/>
    </source>
</evidence>
<dbReference type="GO" id="GO:0005524">
    <property type="term" value="F:ATP binding"/>
    <property type="evidence" value="ECO:0007669"/>
    <property type="project" value="UniProtKB-UniRule"/>
</dbReference>
<evidence type="ECO:0000256" key="2">
    <source>
        <dbReference type="ARBA" id="ARBA00007145"/>
    </source>
</evidence>
<dbReference type="Pfam" id="PF02540">
    <property type="entry name" value="NAD_synthase"/>
    <property type="match status" value="1"/>
</dbReference>
<organism evidence="11 12">
    <name type="scientific">Xaviernesmea oryzae</name>
    <dbReference type="NCBI Taxonomy" id="464029"/>
    <lineage>
        <taxon>Bacteria</taxon>
        <taxon>Pseudomonadati</taxon>
        <taxon>Pseudomonadota</taxon>
        <taxon>Alphaproteobacteria</taxon>
        <taxon>Hyphomicrobiales</taxon>
        <taxon>Rhizobiaceae</taxon>
        <taxon>Rhizobium/Agrobacterium group</taxon>
        <taxon>Xaviernesmea</taxon>
    </lineage>
</organism>
<dbReference type="NCBIfam" id="NF002730">
    <property type="entry name" value="PRK02628.1"/>
    <property type="match status" value="1"/>
</dbReference>
<keyword evidence="4 7" id="KW-0547">Nucleotide-binding</keyword>
<dbReference type="AlphaFoldDB" id="A0A1Q9ASG1"/>
<comment type="function">
    <text evidence="7">Catalyzes the ATP-dependent amidation of deamido-NAD to form NAD. Uses L-glutamine as a nitrogen source.</text>
</comment>
<dbReference type="InterPro" id="IPR022310">
    <property type="entry name" value="NAD/GMP_synthase"/>
</dbReference>
<feature type="binding site" evidence="7">
    <location>
        <position position="486"/>
    </location>
    <ligand>
        <name>deamido-NAD(+)</name>
        <dbReference type="ChEBI" id="CHEBI:58437"/>
        <note>ligand shared between two neighboring subunits</note>
    </ligand>
</feature>
<dbReference type="GO" id="GO:0004359">
    <property type="term" value="F:glutaminase activity"/>
    <property type="evidence" value="ECO:0007669"/>
    <property type="project" value="InterPro"/>
</dbReference>
<accession>A0A1Q9ASG1</accession>
<dbReference type="PANTHER" id="PTHR23090">
    <property type="entry name" value="NH 3 /GLUTAMINE-DEPENDENT NAD + SYNTHETASE"/>
    <property type="match status" value="1"/>
</dbReference>
<dbReference type="EC" id="6.3.5.1" evidence="7 8"/>
<dbReference type="UniPathway" id="UPA00253">
    <property type="reaction ID" value="UER00334"/>
</dbReference>
<dbReference type="Pfam" id="PF00795">
    <property type="entry name" value="CN_hydrolase"/>
    <property type="match status" value="1"/>
</dbReference>
<feature type="domain" description="CN hydrolase" evidence="10">
    <location>
        <begin position="12"/>
        <end position="277"/>
    </location>
</feature>
<name>A0A1Q9ASG1_9HYPH</name>
<keyword evidence="12" id="KW-1185">Reference proteome</keyword>
<feature type="binding site" evidence="7">
    <location>
        <position position="127"/>
    </location>
    <ligand>
        <name>L-glutamine</name>
        <dbReference type="ChEBI" id="CHEBI:58359"/>
    </ligand>
</feature>
<dbReference type="PROSITE" id="PS50263">
    <property type="entry name" value="CN_HYDROLASE"/>
    <property type="match status" value="1"/>
</dbReference>
<dbReference type="Gene3D" id="3.60.110.10">
    <property type="entry name" value="Carbon-nitrogen hydrolase"/>
    <property type="match status" value="1"/>
</dbReference>
<feature type="region of interest" description="Disordered" evidence="9">
    <location>
        <begin position="638"/>
        <end position="664"/>
    </location>
</feature>
<evidence type="ECO:0000256" key="4">
    <source>
        <dbReference type="ARBA" id="ARBA00022741"/>
    </source>
</evidence>
<dbReference type="PANTHER" id="PTHR23090:SF9">
    <property type="entry name" value="GLUTAMINE-DEPENDENT NAD(+) SYNTHETASE"/>
    <property type="match status" value="1"/>
</dbReference>
<feature type="binding site" evidence="7">
    <location>
        <position position="481"/>
    </location>
    <ligand>
        <name>ATP</name>
        <dbReference type="ChEBI" id="CHEBI:30616"/>
    </ligand>
</feature>
<feature type="binding site" evidence="7">
    <location>
        <position position="210"/>
    </location>
    <ligand>
        <name>L-glutamine</name>
        <dbReference type="ChEBI" id="CHEBI:58359"/>
    </ligand>
</feature>
<dbReference type="InterPro" id="IPR036526">
    <property type="entry name" value="C-N_Hydrolase_sf"/>
</dbReference>
<feature type="active site" description="Nucleophile; for glutaminase activity" evidence="7">
    <location>
        <position position="177"/>
    </location>
</feature>
<dbReference type="SUPFAM" id="SSF56317">
    <property type="entry name" value="Carbon-nitrogen hydrolase"/>
    <property type="match status" value="1"/>
</dbReference>
<comment type="similarity">
    <text evidence="2 7 8">In the C-terminal section; belongs to the NAD synthetase family.</text>
</comment>
<protein>
    <recommendedName>
        <fullName evidence="7 8">Glutamine-dependent NAD(+) synthetase</fullName>
        <ecNumber evidence="7 8">6.3.5.1</ecNumber>
    </recommendedName>
    <alternativeName>
        <fullName evidence="7 8">NAD(+) synthase [glutamine-hydrolyzing]</fullName>
    </alternativeName>
</protein>
<dbReference type="GO" id="GO:0003952">
    <property type="term" value="F:NAD+ synthase (glutamine-hydrolyzing) activity"/>
    <property type="evidence" value="ECO:0007669"/>
    <property type="project" value="UniProtKB-UniRule"/>
</dbReference>
<feature type="binding site" evidence="7">
    <location>
        <position position="457"/>
    </location>
    <ligand>
        <name>deamido-NAD(+)</name>
        <dbReference type="ChEBI" id="CHEBI:58437"/>
        <note>ligand shared between two neighboring subunits</note>
    </ligand>
</feature>
<dbReference type="InterPro" id="IPR014445">
    <property type="entry name" value="Gln-dep_NAD_synthase"/>
</dbReference>
<dbReference type="PIRSF" id="PIRSF006630">
    <property type="entry name" value="NADS_GAT"/>
    <property type="match status" value="1"/>
</dbReference>
<dbReference type="Gene3D" id="1.10.10.1140">
    <property type="entry name" value="Glutamine-dependent NAD+ synthetase, C-terminal domain"/>
    <property type="match status" value="1"/>
</dbReference>
<gene>
    <name evidence="7" type="primary">nadE</name>
    <name evidence="11" type="ORF">BJF93_06900</name>
</gene>
<evidence type="ECO:0000313" key="11">
    <source>
        <dbReference type="EMBL" id="OLP58326.1"/>
    </source>
</evidence>
<dbReference type="OrthoDB" id="9760188at2"/>
<evidence type="ECO:0000256" key="9">
    <source>
        <dbReference type="SAM" id="MobiDB-lite"/>
    </source>
</evidence>
<dbReference type="GO" id="GO:0009435">
    <property type="term" value="P:NAD+ biosynthetic process"/>
    <property type="evidence" value="ECO:0007669"/>
    <property type="project" value="UniProtKB-UniRule"/>
</dbReference>
<dbReference type="FunFam" id="1.10.10.1140:FF:000001">
    <property type="entry name" value="Glutamine-dependent NAD(+) synthetase"/>
    <property type="match status" value="1"/>
</dbReference>
<dbReference type="GO" id="GO:0005737">
    <property type="term" value="C:cytoplasm"/>
    <property type="evidence" value="ECO:0007669"/>
    <property type="project" value="InterPro"/>
</dbReference>
<dbReference type="Gene3D" id="3.40.50.620">
    <property type="entry name" value="HUPs"/>
    <property type="match status" value="1"/>
</dbReference>
<feature type="active site" description="For glutaminase activity" evidence="7">
    <location>
        <position position="121"/>
    </location>
</feature>
<evidence type="ECO:0000256" key="5">
    <source>
        <dbReference type="ARBA" id="ARBA00022840"/>
    </source>
</evidence>
<dbReference type="CDD" id="cd07570">
    <property type="entry name" value="GAT_Gln-NAD-synth"/>
    <property type="match status" value="1"/>
</dbReference>
<dbReference type="InterPro" id="IPR041856">
    <property type="entry name" value="NAD+_synth_C"/>
</dbReference>
<proteinExistence type="inferred from homology"/>
<keyword evidence="6 7" id="KW-0520">NAD</keyword>
<reference evidence="11 12" key="1">
    <citation type="submission" date="2016-09" db="EMBL/GenBank/DDBJ databases">
        <title>Rhizobium sp. nov., a novel species isolated from the rice rhizosphere.</title>
        <authorList>
            <person name="Zhao J."/>
            <person name="Zhang X."/>
        </authorList>
    </citation>
    <scope>NUCLEOTIDE SEQUENCE [LARGE SCALE GENOMIC DNA]</scope>
    <source>
        <strain evidence="11 12">1.7048</strain>
    </source>
</reference>
<dbReference type="EMBL" id="MKIP01000058">
    <property type="protein sequence ID" value="OLP58326.1"/>
    <property type="molecule type" value="Genomic_DNA"/>
</dbReference>